<keyword evidence="3" id="KW-1185">Reference proteome</keyword>
<dbReference type="Proteomes" id="UP000635477">
    <property type="component" value="Unassembled WGS sequence"/>
</dbReference>
<reference evidence="2" key="1">
    <citation type="journal article" date="2020" name="BMC Genomics">
        <title>Correction to: Identification and distribution of gene clusters required for synthesis of sphingolipid metabolism inhibitors in diverse species of the filamentous fungus Fusarium.</title>
        <authorList>
            <person name="Kim H.S."/>
            <person name="Lohmar J.M."/>
            <person name="Busman M."/>
            <person name="Brown D.W."/>
            <person name="Naumann T.A."/>
            <person name="Divon H.H."/>
            <person name="Lysoe E."/>
            <person name="Uhlig S."/>
            <person name="Proctor R.H."/>
        </authorList>
    </citation>
    <scope>NUCLEOTIDE SEQUENCE</scope>
    <source>
        <strain evidence="2">NRRL 22465</strain>
    </source>
</reference>
<comment type="caution">
    <text evidence="2">The sequence shown here is derived from an EMBL/GenBank/DDBJ whole genome shotgun (WGS) entry which is preliminary data.</text>
</comment>
<sequence>MYRSKPSPPVPFEVLLVSPFTVGAFSPAFRERQIRPANEASSADHVALVVPLGAVDPDHGIVQRLDSWHLFGWPAAAGQAHIGRTDHALRTLEEPIWPLIQRAKHVILPFDLRYDHGALSRVETGLNLNRHMLENIFPKMKGYSLDGRFLTILLDEMPPKPWPKTVAGLPLHLAPQFDPHATPVPFGRLVDRRNGSIAQDLHGRGMKSWTPIFEAVRHHFSALRISITHVIYWGNFITIVLEHRTTDLTRLPWKAANIGCQYLYDDEMGRPALPKARHQSDLTSGDPDESQYQTLQPGLRLTSGCLPSNSGVFIPSTTGVLVRDDAGDEYMTASLYGFPDECGTEVVHARPMTGRKIGQVHYQVPQTDIVLVRLQESEPFHNETFKSKEIIQPTKLGRLINPIEVKSGNSFFLDSPDTGCIDGTLQVQSFQRVLTHGGDHGGREHNWVSTTWFYTGQETASSFSEGMCGSPVCTENGHVVGFFRYAPKEGRMKDWCCATAADELISRDFTLVDTAGRR</sequence>
<protein>
    <submittedName>
        <fullName evidence="2">Uncharacterized protein</fullName>
    </submittedName>
</protein>
<evidence type="ECO:0000313" key="3">
    <source>
        <dbReference type="Proteomes" id="UP000635477"/>
    </source>
</evidence>
<dbReference type="OrthoDB" id="4155294at2759"/>
<evidence type="ECO:0000256" key="1">
    <source>
        <dbReference type="SAM" id="MobiDB-lite"/>
    </source>
</evidence>
<gene>
    <name evidence="2" type="ORF">FZEAL_2384</name>
</gene>
<accession>A0A8H4URL0</accession>
<dbReference type="AlphaFoldDB" id="A0A8H4URL0"/>
<name>A0A8H4URL0_9HYPO</name>
<dbReference type="EMBL" id="JABEYC010000145">
    <property type="protein sequence ID" value="KAF4981915.1"/>
    <property type="molecule type" value="Genomic_DNA"/>
</dbReference>
<organism evidence="2 3">
    <name type="scientific">Fusarium zealandicum</name>
    <dbReference type="NCBI Taxonomy" id="1053134"/>
    <lineage>
        <taxon>Eukaryota</taxon>
        <taxon>Fungi</taxon>
        <taxon>Dikarya</taxon>
        <taxon>Ascomycota</taxon>
        <taxon>Pezizomycotina</taxon>
        <taxon>Sordariomycetes</taxon>
        <taxon>Hypocreomycetidae</taxon>
        <taxon>Hypocreales</taxon>
        <taxon>Nectriaceae</taxon>
        <taxon>Fusarium</taxon>
        <taxon>Fusarium staphyleae species complex</taxon>
    </lineage>
</organism>
<reference evidence="2" key="2">
    <citation type="submission" date="2020-05" db="EMBL/GenBank/DDBJ databases">
        <authorList>
            <person name="Kim H.-S."/>
            <person name="Proctor R.H."/>
            <person name="Brown D.W."/>
        </authorList>
    </citation>
    <scope>NUCLEOTIDE SEQUENCE</scope>
    <source>
        <strain evidence="2">NRRL 22465</strain>
    </source>
</reference>
<proteinExistence type="predicted"/>
<evidence type="ECO:0000313" key="2">
    <source>
        <dbReference type="EMBL" id="KAF4981915.1"/>
    </source>
</evidence>
<feature type="region of interest" description="Disordered" evidence="1">
    <location>
        <begin position="274"/>
        <end position="293"/>
    </location>
</feature>